<reference evidence="3 4" key="1">
    <citation type="journal article" date="2016" name="Int. J. Syst. Evol. Microbiol.">
        <title>Acidipila dinghuensis sp. nov., an acidobacterium isolated from forest soil.</title>
        <authorList>
            <person name="Jiang Y.W."/>
            <person name="Wang J."/>
            <person name="Chen M.H."/>
            <person name="Lv Y.Y."/>
            <person name="Qiu L.H."/>
        </authorList>
    </citation>
    <scope>NUCLEOTIDE SEQUENCE [LARGE SCALE GENOMIC DNA]</scope>
    <source>
        <strain evidence="3 4">DHOF10</strain>
    </source>
</reference>
<dbReference type="Gene3D" id="3.90.320.10">
    <property type="match status" value="1"/>
</dbReference>
<comment type="caution">
    <text evidence="3">The sequence shown here is derived from an EMBL/GenBank/DDBJ whole genome shotgun (WGS) entry which is preliminary data.</text>
</comment>
<dbReference type="OrthoDB" id="9761147at2"/>
<name>A0A4Q1SCP6_9BACT</name>
<dbReference type="Pfam" id="PF12705">
    <property type="entry name" value="PDDEXK_1"/>
    <property type="match status" value="1"/>
</dbReference>
<dbReference type="AlphaFoldDB" id="A0A4Q1SCP6"/>
<evidence type="ECO:0000313" key="3">
    <source>
        <dbReference type="EMBL" id="RXS94986.1"/>
    </source>
</evidence>
<dbReference type="InterPro" id="IPR038726">
    <property type="entry name" value="PDDEXK_AddAB-type"/>
</dbReference>
<dbReference type="NCBIfam" id="TIGR03623">
    <property type="entry name" value="probable DNA repair protein"/>
    <property type="match status" value="1"/>
</dbReference>
<accession>A0A4Q1SCP6</accession>
<dbReference type="Proteomes" id="UP000290253">
    <property type="component" value="Unassembled WGS sequence"/>
</dbReference>
<feature type="region of interest" description="Disordered" evidence="1">
    <location>
        <begin position="1"/>
        <end position="28"/>
    </location>
</feature>
<evidence type="ECO:0000259" key="2">
    <source>
        <dbReference type="Pfam" id="PF12705"/>
    </source>
</evidence>
<dbReference type="InterPro" id="IPR027417">
    <property type="entry name" value="P-loop_NTPase"/>
</dbReference>
<keyword evidence="4" id="KW-1185">Reference proteome</keyword>
<sequence length="958" mass="106172">MTPHHSAQAKYRQESEHPKQSTPSAIHPSVYTWPMSRLSPELEDALRVGTLVVTANPRAARWLRYEYAMRMRETGRQAWKTPPIHDWNAWLDTLVRDHAPPDAPLILTPLQEEQLWLRVQQQDEELAVVSPASLGSLAAGAYALLSSYEAHASRNYSWDQLDAAHFRQWAAAFDHECDTRNWLSASRLESWLAEVISTSNFPLPEEILLVGFDRVTPAQRSLLDAIARHSSRIAHPASLKRHQQPQLIRAADLREEITLCAQWLRQQLASSGAGVTPRIGVVTPALESVRPEIDRIFRQILAPESSDITAPARGLPFEFSLGQPLASVPIIRAALLLLRWLVAPLAEEELTWLLLSGFLTTNDAETLTAARLDADLRANASLSMEIGLSGFLARIPERMTAAHPLALRIAQLRTVAEANGVNSEERHPPSRWAEIVPLLLRQTGFPGGRAADAVRYQALARWDRLLDDLALLDYDGRELSFFGFLTVLERHATGTLFALESHDAPVQVMGALEASGQSFDALWFLGLDDSNWPLRGSTHPLLPPAVQIHAGMPHATPALDLELSRAITLSLASSAPAVVFSCAQRNRDGDLRPSPLLAAVAPELRFLTASEWRAENALSPVAAAPFVVEEIPDPTGILPWPVERSAGGADVLRDQAACPFRAFATRRLHARELNHSEWGLTAAERGNLLHTVLEAIWSPDHGRLHTLNDLLAVQRENRLSALVEETIADVFLKHPSTAPFYAPDEDGYIPDEWTRAYLDSEQRRLTRQLIDWLRYESTRAPFEVIATEEKLIDVHVGDLRLNLRGDRVDQLSGYRNLLIDYKTGLVSVADWRPPRPADPQLPLYAAFGNIDDICGVVFARIRAGESGFLGQVEDAKSLLLPDLAATSALVKYPYTDVVREEWTTALLDLAAGFLRGDAMVDPKNGASTCQHCPLPTLCRVAETRVLAQPEDSNDGDLE</sequence>
<proteinExistence type="predicted"/>
<evidence type="ECO:0000256" key="1">
    <source>
        <dbReference type="SAM" id="MobiDB-lite"/>
    </source>
</evidence>
<feature type="domain" description="PD-(D/E)XK endonuclease-like" evidence="2">
    <location>
        <begin position="653"/>
        <end position="939"/>
    </location>
</feature>
<dbReference type="EMBL" id="SDMK01000002">
    <property type="protein sequence ID" value="RXS94986.1"/>
    <property type="molecule type" value="Genomic_DNA"/>
</dbReference>
<dbReference type="SUPFAM" id="SSF52540">
    <property type="entry name" value="P-loop containing nucleoside triphosphate hydrolases"/>
    <property type="match status" value="1"/>
</dbReference>
<organism evidence="3 4">
    <name type="scientific">Silvibacterium dinghuense</name>
    <dbReference type="NCBI Taxonomy" id="1560006"/>
    <lineage>
        <taxon>Bacteria</taxon>
        <taxon>Pseudomonadati</taxon>
        <taxon>Acidobacteriota</taxon>
        <taxon>Terriglobia</taxon>
        <taxon>Terriglobales</taxon>
        <taxon>Acidobacteriaceae</taxon>
        <taxon>Silvibacterium</taxon>
    </lineage>
</organism>
<dbReference type="InterPro" id="IPR011604">
    <property type="entry name" value="PDDEXK-like_dom_sf"/>
</dbReference>
<protein>
    <recommendedName>
        <fullName evidence="2">PD-(D/E)XK endonuclease-like domain-containing protein</fullName>
    </recommendedName>
</protein>
<dbReference type="InterPro" id="IPR019925">
    <property type="entry name" value="DNA_repair_protein_predicted"/>
</dbReference>
<evidence type="ECO:0000313" key="4">
    <source>
        <dbReference type="Proteomes" id="UP000290253"/>
    </source>
</evidence>
<gene>
    <name evidence="3" type="ORF">ESZ00_10160</name>
</gene>